<dbReference type="Proteomes" id="UP000800093">
    <property type="component" value="Unassembled WGS sequence"/>
</dbReference>
<feature type="chain" id="PRO_5040178071" description="Mid2 domain-containing protein" evidence="2">
    <location>
        <begin position="20"/>
        <end position="294"/>
    </location>
</feature>
<dbReference type="AlphaFoldDB" id="A0A9P4TR55"/>
<keyword evidence="1" id="KW-1133">Transmembrane helix</keyword>
<gene>
    <name evidence="3" type="ORF">CC78DRAFT_528091</name>
</gene>
<evidence type="ECO:0000313" key="3">
    <source>
        <dbReference type="EMBL" id="KAF2271176.1"/>
    </source>
</evidence>
<keyword evidence="4" id="KW-1185">Reference proteome</keyword>
<evidence type="ECO:0000313" key="4">
    <source>
        <dbReference type="Proteomes" id="UP000800093"/>
    </source>
</evidence>
<keyword evidence="2" id="KW-0732">Signal</keyword>
<evidence type="ECO:0000256" key="2">
    <source>
        <dbReference type="SAM" id="SignalP"/>
    </source>
</evidence>
<keyword evidence="1" id="KW-0812">Transmembrane</keyword>
<feature type="signal peptide" evidence="2">
    <location>
        <begin position="1"/>
        <end position="19"/>
    </location>
</feature>
<protein>
    <recommendedName>
        <fullName evidence="5">Mid2 domain-containing protein</fullName>
    </recommendedName>
</protein>
<evidence type="ECO:0000256" key="1">
    <source>
        <dbReference type="SAM" id="Phobius"/>
    </source>
</evidence>
<dbReference type="OrthoDB" id="5215637at2759"/>
<dbReference type="EMBL" id="ML986578">
    <property type="protein sequence ID" value="KAF2271176.1"/>
    <property type="molecule type" value="Genomic_DNA"/>
</dbReference>
<name>A0A9P4TR55_9PLEO</name>
<proteinExistence type="predicted"/>
<evidence type="ECO:0008006" key="5">
    <source>
        <dbReference type="Google" id="ProtNLM"/>
    </source>
</evidence>
<comment type="caution">
    <text evidence="3">The sequence shown here is derived from an EMBL/GenBank/DDBJ whole genome shotgun (WGS) entry which is preliminary data.</text>
</comment>
<sequence length="294" mass="31574">MYSLICPLAVAALVSSSLAQTCYFPNGNVVPSDTACNPNALVSACCFDGQACLSNGLCVSDPHDETLARTHRGTCTDKNWKSGNCPRHCLSLTNRGANVYSCNQTDVDAYCCFDNCECKGKDEMFSFAGLPEEVYTITIIGEEFTQTSRKLLSSSTRSVSSSVMSTDVPESTETIQGYVEEVNRSSSNSTAIGVGVGVGIGVAALIGAAGFFFWRRRSRNAYRNSMSLAMRPLGLLSNDHYSHPQPEAERYAYYASNKAFPSPTTTPELSGATVIPVELQPNPLPKAGVADKYS</sequence>
<accession>A0A9P4TR55</accession>
<keyword evidence="1" id="KW-0472">Membrane</keyword>
<organism evidence="3 4">
    <name type="scientific">Lojkania enalia</name>
    <dbReference type="NCBI Taxonomy" id="147567"/>
    <lineage>
        <taxon>Eukaryota</taxon>
        <taxon>Fungi</taxon>
        <taxon>Dikarya</taxon>
        <taxon>Ascomycota</taxon>
        <taxon>Pezizomycotina</taxon>
        <taxon>Dothideomycetes</taxon>
        <taxon>Pleosporomycetidae</taxon>
        <taxon>Pleosporales</taxon>
        <taxon>Pleosporales incertae sedis</taxon>
        <taxon>Lojkania</taxon>
    </lineage>
</organism>
<feature type="transmembrane region" description="Helical" evidence="1">
    <location>
        <begin position="191"/>
        <end position="214"/>
    </location>
</feature>
<reference evidence="4" key="1">
    <citation type="journal article" date="2020" name="Stud. Mycol.">
        <title>101 Dothideomycetes genomes: A test case for predicting lifestyles and emergence of pathogens.</title>
        <authorList>
            <person name="Haridas S."/>
            <person name="Albert R."/>
            <person name="Binder M."/>
            <person name="Bloem J."/>
            <person name="LaButti K."/>
            <person name="Salamov A."/>
            <person name="Andreopoulos B."/>
            <person name="Baker S."/>
            <person name="Barry K."/>
            <person name="Bills G."/>
            <person name="Bluhm B."/>
            <person name="Cannon C."/>
            <person name="Castanera R."/>
            <person name="Culley D."/>
            <person name="Daum C."/>
            <person name="Ezra D."/>
            <person name="Gonzalez J."/>
            <person name="Henrissat B."/>
            <person name="Kuo A."/>
            <person name="Liang C."/>
            <person name="Lipzen A."/>
            <person name="Lutzoni F."/>
            <person name="Magnuson J."/>
            <person name="Mondo S."/>
            <person name="Nolan M."/>
            <person name="Ohm R."/>
            <person name="Pangilinan J."/>
            <person name="Park H.-J."/>
            <person name="Ramirez L."/>
            <person name="Alfaro M."/>
            <person name="Sun H."/>
            <person name="Tritt A."/>
            <person name="Yoshinaga Y."/>
            <person name="Zwiers L.-H."/>
            <person name="Turgeon B."/>
            <person name="Goodwin S."/>
            <person name="Spatafora J."/>
            <person name="Crous P."/>
            <person name="Grigoriev I."/>
        </authorList>
    </citation>
    <scope>NUCLEOTIDE SEQUENCE [LARGE SCALE GENOMIC DNA]</scope>
    <source>
        <strain evidence="4">CBS 304.66</strain>
    </source>
</reference>